<dbReference type="SUPFAM" id="SSF53448">
    <property type="entry name" value="Nucleotide-diphospho-sugar transferases"/>
    <property type="match status" value="1"/>
</dbReference>
<sequence>KSLDDGFALAAKRGATIILTFDGDGQHNPEDIPKIVEPILKDEADVVVGKRPHYARITEYLFAFIARIKANIDDPLCGLKAYHIKVYKDIGYFDRVSSIGTQLMLNARKRGYNVVQKNITLNERSGTSRFGRRAKANWRILKAIIRTICWGIETQRKKNGQKRRTRDEF</sequence>
<comment type="caution">
    <text evidence="2">The sequence shown here is derived from an EMBL/GenBank/DDBJ whole genome shotgun (WGS) entry which is preliminary data.</text>
</comment>
<protein>
    <recommendedName>
        <fullName evidence="1">Glycosyltransferase 2-like domain-containing protein</fullName>
    </recommendedName>
</protein>
<dbReference type="PANTHER" id="PTHR48090">
    <property type="entry name" value="UNDECAPRENYL-PHOSPHATE 4-DEOXY-4-FORMAMIDO-L-ARABINOSE TRANSFERASE-RELATED"/>
    <property type="match status" value="1"/>
</dbReference>
<dbReference type="InterPro" id="IPR050256">
    <property type="entry name" value="Glycosyltransferase_2"/>
</dbReference>
<evidence type="ECO:0000259" key="1">
    <source>
        <dbReference type="Pfam" id="PF00535"/>
    </source>
</evidence>
<dbReference type="EMBL" id="BARU01034106">
    <property type="protein sequence ID" value="GAH61915.1"/>
    <property type="molecule type" value="Genomic_DNA"/>
</dbReference>
<dbReference type="Pfam" id="PF00535">
    <property type="entry name" value="Glycos_transf_2"/>
    <property type="match status" value="1"/>
</dbReference>
<gene>
    <name evidence="2" type="ORF">S03H2_53577</name>
</gene>
<feature type="non-terminal residue" evidence="2">
    <location>
        <position position="1"/>
    </location>
</feature>
<organism evidence="2">
    <name type="scientific">marine sediment metagenome</name>
    <dbReference type="NCBI Taxonomy" id="412755"/>
    <lineage>
        <taxon>unclassified sequences</taxon>
        <taxon>metagenomes</taxon>
        <taxon>ecological metagenomes</taxon>
    </lineage>
</organism>
<dbReference type="InterPro" id="IPR029044">
    <property type="entry name" value="Nucleotide-diphossugar_trans"/>
</dbReference>
<reference evidence="2" key="1">
    <citation type="journal article" date="2014" name="Front. Microbiol.">
        <title>High frequency of phylogenetically diverse reductive dehalogenase-homologous genes in deep subseafloor sedimentary metagenomes.</title>
        <authorList>
            <person name="Kawai M."/>
            <person name="Futagami T."/>
            <person name="Toyoda A."/>
            <person name="Takaki Y."/>
            <person name="Nishi S."/>
            <person name="Hori S."/>
            <person name="Arai W."/>
            <person name="Tsubouchi T."/>
            <person name="Morono Y."/>
            <person name="Uchiyama I."/>
            <person name="Ito T."/>
            <person name="Fujiyama A."/>
            <person name="Inagaki F."/>
            <person name="Takami H."/>
        </authorList>
    </citation>
    <scope>NUCLEOTIDE SEQUENCE</scope>
    <source>
        <strain evidence="2">Expedition CK06-06</strain>
    </source>
</reference>
<dbReference type="Gene3D" id="3.90.550.10">
    <property type="entry name" value="Spore Coat Polysaccharide Biosynthesis Protein SpsA, Chain A"/>
    <property type="match status" value="1"/>
</dbReference>
<evidence type="ECO:0000313" key="2">
    <source>
        <dbReference type="EMBL" id="GAH61915.1"/>
    </source>
</evidence>
<name>X1HXW6_9ZZZZ</name>
<accession>X1HXW6</accession>
<feature type="domain" description="Glycosyltransferase 2-like" evidence="1">
    <location>
        <begin position="6"/>
        <end position="54"/>
    </location>
</feature>
<dbReference type="InterPro" id="IPR001173">
    <property type="entry name" value="Glyco_trans_2-like"/>
</dbReference>
<proteinExistence type="predicted"/>
<dbReference type="AlphaFoldDB" id="X1HXW6"/>